<dbReference type="RefSeq" id="WP_012262537.1">
    <property type="nucleotide sequence ID" value="NC_010263.3"/>
</dbReference>
<dbReference type="PANTHER" id="PTHR12778:SF10">
    <property type="entry name" value="MAJOR FACILITATOR SUPERFAMILY DOMAIN-CONTAINING PROTEIN 3"/>
    <property type="match status" value="1"/>
</dbReference>
<proteinExistence type="inferred from homology"/>
<dbReference type="EMBL" id="CP000766">
    <property type="protein sequence ID" value="ABY72982.1"/>
    <property type="molecule type" value="Genomic_DNA"/>
</dbReference>
<reference evidence="10 11" key="1">
    <citation type="journal article" date="2008" name="Infect. Immun.">
        <title>Genomic comparison of virulent Rickettsia rickettsii Sheila Smith and avirulent Rickettsia rickettsii Iowa.</title>
        <authorList>
            <person name="Ellison D.W."/>
            <person name="Clark T.R."/>
            <person name="Sturdevant D.E."/>
            <person name="Virtaneva K."/>
            <person name="Porcella S.F."/>
            <person name="Hackstadt T."/>
        </authorList>
    </citation>
    <scope>NUCLEOTIDE SEQUENCE [LARGE SCALE GENOMIC DNA]</scope>
    <source>
        <strain evidence="10 11">Iowa</strain>
    </source>
</reference>
<evidence type="ECO:0000313" key="11">
    <source>
        <dbReference type="Proteomes" id="UP000000796"/>
    </source>
</evidence>
<feature type="transmembrane region" description="Helical" evidence="9">
    <location>
        <begin position="203"/>
        <end position="222"/>
    </location>
</feature>
<organism evidence="10 11">
    <name type="scientific">Rickettsia rickettsii (strain Iowa)</name>
    <dbReference type="NCBI Taxonomy" id="452659"/>
    <lineage>
        <taxon>Bacteria</taxon>
        <taxon>Pseudomonadati</taxon>
        <taxon>Pseudomonadota</taxon>
        <taxon>Alphaproteobacteria</taxon>
        <taxon>Rickettsiales</taxon>
        <taxon>Rickettsiaceae</taxon>
        <taxon>Rickettsieae</taxon>
        <taxon>Rickettsia</taxon>
        <taxon>spotted fever group</taxon>
    </lineage>
</organism>
<dbReference type="AlphaFoldDB" id="B0BUS2"/>
<feature type="transmembrane region" description="Helical" evidence="9">
    <location>
        <begin position="405"/>
        <end position="426"/>
    </location>
</feature>
<evidence type="ECO:0000256" key="4">
    <source>
        <dbReference type="ARBA" id="ARBA00022475"/>
    </source>
</evidence>
<keyword evidence="11" id="KW-1185">Reference proteome</keyword>
<feature type="transmembrane region" description="Helical" evidence="9">
    <location>
        <begin position="175"/>
        <end position="197"/>
    </location>
</feature>
<keyword evidence="5" id="KW-0997">Cell inner membrane</keyword>
<dbReference type="CDD" id="cd17486">
    <property type="entry name" value="MFS_AmpG_like"/>
    <property type="match status" value="1"/>
</dbReference>
<keyword evidence="7 9" id="KW-1133">Transmembrane helix</keyword>
<reference evidence="10 11" key="2">
    <citation type="journal article" date="2015" name="Infect. Immun.">
        <title>Comparative genome sequencing of Rickettsia rickettsii strains that differ in virulence.</title>
        <authorList>
            <person name="Clark T.R."/>
            <person name="Noriea N.F."/>
            <person name="Bublitz D.C."/>
            <person name="Ellison D.W."/>
            <person name="Martens C."/>
            <person name="Lutter E.I."/>
            <person name="Hackstadt T."/>
        </authorList>
    </citation>
    <scope>NUCLEOTIDE SEQUENCE [LARGE SCALE GENOMIC DNA]</scope>
    <source>
        <strain evidence="10 11">Iowa</strain>
    </source>
</reference>
<evidence type="ECO:0000256" key="7">
    <source>
        <dbReference type="ARBA" id="ARBA00022989"/>
    </source>
</evidence>
<evidence type="ECO:0000256" key="3">
    <source>
        <dbReference type="ARBA" id="ARBA00022448"/>
    </source>
</evidence>
<feature type="transmembrane region" description="Helical" evidence="9">
    <location>
        <begin position="288"/>
        <end position="307"/>
    </location>
</feature>
<evidence type="ECO:0000256" key="5">
    <source>
        <dbReference type="ARBA" id="ARBA00022519"/>
    </source>
</evidence>
<evidence type="ECO:0000256" key="2">
    <source>
        <dbReference type="ARBA" id="ARBA00008335"/>
    </source>
</evidence>
<dbReference type="HOGENOM" id="CLU_029352_1_1_5"/>
<dbReference type="GO" id="GO:0022857">
    <property type="term" value="F:transmembrane transporter activity"/>
    <property type="evidence" value="ECO:0007669"/>
    <property type="project" value="InterPro"/>
</dbReference>
<dbReference type="SUPFAM" id="SSF103473">
    <property type="entry name" value="MFS general substrate transporter"/>
    <property type="match status" value="1"/>
</dbReference>
<dbReference type="PANTHER" id="PTHR12778">
    <property type="entry name" value="SOLUTE CARRIER FAMILY 33 ACETYL-COA TRANSPORTER -RELATED"/>
    <property type="match status" value="1"/>
</dbReference>
<dbReference type="Pfam" id="PF07690">
    <property type="entry name" value="MFS_1"/>
    <property type="match status" value="1"/>
</dbReference>
<feature type="transmembrane region" description="Helical" evidence="9">
    <location>
        <begin position="35"/>
        <end position="54"/>
    </location>
</feature>
<keyword evidence="4" id="KW-1003">Cell membrane</keyword>
<gene>
    <name evidence="10" type="primary">ampG.3</name>
    <name evidence="10" type="ordered locus">RrIowa_1211</name>
</gene>
<feature type="transmembrane region" description="Helical" evidence="9">
    <location>
        <begin position="319"/>
        <end position="337"/>
    </location>
</feature>
<protein>
    <submittedName>
        <fullName evidence="10">AmpG</fullName>
    </submittedName>
</protein>
<evidence type="ECO:0000256" key="1">
    <source>
        <dbReference type="ARBA" id="ARBA00004429"/>
    </source>
</evidence>
<feature type="transmembrane region" description="Helical" evidence="9">
    <location>
        <begin position="106"/>
        <end position="128"/>
    </location>
</feature>
<keyword evidence="3" id="KW-0813">Transport</keyword>
<dbReference type="GO" id="GO:0005886">
    <property type="term" value="C:plasma membrane"/>
    <property type="evidence" value="ECO:0007669"/>
    <property type="project" value="UniProtKB-SubCell"/>
</dbReference>
<feature type="transmembrane region" description="Helical" evidence="9">
    <location>
        <begin position="134"/>
        <end position="154"/>
    </location>
</feature>
<feature type="transmembrane region" description="Helical" evidence="9">
    <location>
        <begin position="378"/>
        <end position="399"/>
    </location>
</feature>
<dbReference type="InterPro" id="IPR036259">
    <property type="entry name" value="MFS_trans_sf"/>
</dbReference>
<evidence type="ECO:0000313" key="10">
    <source>
        <dbReference type="EMBL" id="ABY72982.1"/>
    </source>
</evidence>
<feature type="transmembrane region" description="Helical" evidence="9">
    <location>
        <begin position="74"/>
        <end position="94"/>
    </location>
</feature>
<dbReference type="InterPro" id="IPR011701">
    <property type="entry name" value="MFS"/>
</dbReference>
<dbReference type="KEGG" id="rrj:RrIowa_1211"/>
<keyword evidence="6 9" id="KW-0812">Transmembrane</keyword>
<comment type="similarity">
    <text evidence="2">Belongs to the major facilitator superfamily.</text>
</comment>
<keyword evidence="8 9" id="KW-0472">Membrane</keyword>
<evidence type="ECO:0000256" key="6">
    <source>
        <dbReference type="ARBA" id="ARBA00022692"/>
    </source>
</evidence>
<dbReference type="InterPro" id="IPR004752">
    <property type="entry name" value="AmpG_permease/AT-1"/>
</dbReference>
<name>B0BUS2_RICRO</name>
<dbReference type="eggNOG" id="COG2271">
    <property type="taxonomic scope" value="Bacteria"/>
</dbReference>
<evidence type="ECO:0000256" key="8">
    <source>
        <dbReference type="ARBA" id="ARBA00023136"/>
    </source>
</evidence>
<comment type="subcellular location">
    <subcellularLocation>
        <location evidence="1">Cell inner membrane</location>
        <topology evidence="1">Multi-pass membrane protein</topology>
    </subcellularLocation>
</comment>
<dbReference type="Gene3D" id="1.20.1250.20">
    <property type="entry name" value="MFS general substrate transporter like domains"/>
    <property type="match status" value="2"/>
</dbReference>
<dbReference type="Proteomes" id="UP000000796">
    <property type="component" value="Chromosome"/>
</dbReference>
<accession>B0BUS2</accession>
<sequence>MTIRYPCGRCLCRNDNRIFIKEDKFISLNFSRFQYISNIFFILIISFPGGLIYLLTGSTLSFWLRESGFDKITIGLFSLVNFIHIFKFLWGPLLEKVSFAPLSKRGYKYCLIIALVSCIFCVYILTNFNPNTHFIPFALCLVAVAFFSSIYDMLLQSSQMLLITNKNWGISEAACTTGFRIGILIAGSGALYLSTIISWQDVYRAMAILCIPSLLLIIIYPLKFKDKIIINDFDRFWHAFYDFVKKPKWLIIVSFMLLYRLQDNFLSIMPNMFYLDIGYTKKDLALGYKAFGMCATILGGFIGGFLCRKYEYSYLLKRALIYHALSSLSFLFLYFYNRDITSLYIAVFFQEFTKGLTMSPFFSYQLRCCSSKYCITQIALITSIAYISTILFGSISGYAATYLGWTYFFIVAGLCFIPACILIRYLPPYVISS</sequence>
<evidence type="ECO:0000256" key="9">
    <source>
        <dbReference type="SAM" id="Phobius"/>
    </source>
</evidence>